<evidence type="ECO:0000313" key="5">
    <source>
        <dbReference type="Proteomes" id="UP001056291"/>
    </source>
</evidence>
<feature type="active site" description="Proton acceptor" evidence="2">
    <location>
        <position position="294"/>
    </location>
</feature>
<dbReference type="RefSeq" id="WP_251932567.1">
    <property type="nucleotide sequence ID" value="NZ_CP098747.1"/>
</dbReference>
<organism evidence="4 5">
    <name type="scientific">Sneathiella marina</name>
    <dbReference type="NCBI Taxonomy" id="2950108"/>
    <lineage>
        <taxon>Bacteria</taxon>
        <taxon>Pseudomonadati</taxon>
        <taxon>Pseudomonadota</taxon>
        <taxon>Alphaproteobacteria</taxon>
        <taxon>Sneathiellales</taxon>
        <taxon>Sneathiellaceae</taxon>
        <taxon>Sneathiella</taxon>
    </lineage>
</organism>
<evidence type="ECO:0000259" key="3">
    <source>
        <dbReference type="PROSITE" id="PS51635"/>
    </source>
</evidence>
<feature type="short sequence motif" description="DGA/G" evidence="2">
    <location>
        <begin position="294"/>
        <end position="296"/>
    </location>
</feature>
<dbReference type="PROSITE" id="PS51635">
    <property type="entry name" value="PNPLA"/>
    <property type="match status" value="1"/>
</dbReference>
<gene>
    <name evidence="4" type="ORF">NBZ79_11470</name>
</gene>
<keyword evidence="2" id="KW-0442">Lipid degradation</keyword>
<dbReference type="Gene3D" id="3.40.1090.10">
    <property type="entry name" value="Cytosolic phospholipase A2 catalytic domain"/>
    <property type="match status" value="2"/>
</dbReference>
<protein>
    <submittedName>
        <fullName evidence="4">Patatin-like phospholipase family protein</fullName>
    </submittedName>
</protein>
<dbReference type="EMBL" id="CP098747">
    <property type="protein sequence ID" value="USG59797.1"/>
    <property type="molecule type" value="Genomic_DNA"/>
</dbReference>
<dbReference type="Pfam" id="PF01734">
    <property type="entry name" value="Patatin"/>
    <property type="match status" value="1"/>
</dbReference>
<keyword evidence="5" id="KW-1185">Reference proteome</keyword>
<feature type="active site" description="Nucleophile" evidence="2">
    <location>
        <position position="113"/>
    </location>
</feature>
<dbReference type="InterPro" id="IPR002641">
    <property type="entry name" value="PNPLA_dom"/>
</dbReference>
<keyword evidence="1 2" id="KW-0443">Lipid metabolism</keyword>
<sequence>MKAKKMSGVLLKERFFKFNFLIAVAAILTGCASYGVIENKPLSQNLSHQSYSLKKIKNDGTDAKIILAFSGGGTRAAALAYGVMEALREISVNEGQKPRRNLLDEVQVITSVSGGSFTSAYYGLYGDRIFEDFKTDFLLRDIDSEIILNALNPFFWFGSAGRTELAIDIYEKYMFHGKTFADMNRPDAPLIIINATDLGNGIRFSFLQEYFDLLCSDLSTFPVARAVAASSAVPVLFNPVVVETFPKSCKPNDPAFIEILKFRDRPNDQVLEALKELQVYIDKKAETQYIHFVDGGITDNLGLRAGLEIVEAIGGANAARRVLQGKPARQIMVISVDASTKNVENMTDKSIQPSVAEVISAATDVQLQLYNRATFDLMETSLKKWVDETSTPERIASSYFVKVQFKSLQRRRSDIPRFLNINKIPTNFSLTEEQVEKLIQTGRELLLENPEFKRFLADRAGKYS</sequence>
<dbReference type="SUPFAM" id="SSF52151">
    <property type="entry name" value="FabD/lysophospholipase-like"/>
    <property type="match status" value="1"/>
</dbReference>
<reference evidence="4" key="1">
    <citation type="submission" date="2022-06" db="EMBL/GenBank/DDBJ databases">
        <title>Sneathiella actinostolidae sp. nov., isolated from a sea anemonein the Western Pacific Ocean.</title>
        <authorList>
            <person name="Wei M.J."/>
        </authorList>
    </citation>
    <scope>NUCLEOTIDE SEQUENCE</scope>
    <source>
        <strain evidence="4">PHK-P5</strain>
    </source>
</reference>
<keyword evidence="2" id="KW-0378">Hydrolase</keyword>
<dbReference type="Proteomes" id="UP001056291">
    <property type="component" value="Chromosome"/>
</dbReference>
<dbReference type="InterPro" id="IPR016035">
    <property type="entry name" value="Acyl_Trfase/lysoPLipase"/>
</dbReference>
<name>A0ABY4VYM4_9PROT</name>
<accession>A0ABY4VYM4</accession>
<feature type="domain" description="PNPLA" evidence="3">
    <location>
        <begin position="67"/>
        <end position="307"/>
    </location>
</feature>
<evidence type="ECO:0000313" key="4">
    <source>
        <dbReference type="EMBL" id="USG59797.1"/>
    </source>
</evidence>
<evidence type="ECO:0000256" key="1">
    <source>
        <dbReference type="ARBA" id="ARBA00023098"/>
    </source>
</evidence>
<evidence type="ECO:0000256" key="2">
    <source>
        <dbReference type="PROSITE-ProRule" id="PRU01161"/>
    </source>
</evidence>
<dbReference type="PROSITE" id="PS51257">
    <property type="entry name" value="PROKAR_LIPOPROTEIN"/>
    <property type="match status" value="1"/>
</dbReference>
<comment type="caution">
    <text evidence="2">Lacks conserved residue(s) required for the propagation of feature annotation.</text>
</comment>
<proteinExistence type="predicted"/>